<feature type="transmembrane region" description="Helical" evidence="5">
    <location>
        <begin position="27"/>
        <end position="47"/>
    </location>
</feature>
<organism evidence="6 7">
    <name type="scientific">Oesophagostomum dentatum</name>
    <name type="common">Nodular worm</name>
    <dbReference type="NCBI Taxonomy" id="61180"/>
    <lineage>
        <taxon>Eukaryota</taxon>
        <taxon>Metazoa</taxon>
        <taxon>Ecdysozoa</taxon>
        <taxon>Nematoda</taxon>
        <taxon>Chromadorea</taxon>
        <taxon>Rhabditida</taxon>
        <taxon>Rhabditina</taxon>
        <taxon>Rhabditomorpha</taxon>
        <taxon>Strongyloidea</taxon>
        <taxon>Strongylidae</taxon>
        <taxon>Oesophagostomum</taxon>
    </lineage>
</organism>
<gene>
    <name evidence="6" type="ORF">OESDEN_09319</name>
</gene>
<dbReference type="PANTHER" id="PTHR23510:SF73">
    <property type="entry name" value="MFS DOMAIN-CONTAINING PROTEIN"/>
    <property type="match status" value="1"/>
</dbReference>
<accession>A0A0B1SZW3</accession>
<keyword evidence="3 5" id="KW-1133">Transmembrane helix</keyword>
<feature type="transmembrane region" description="Helical" evidence="5">
    <location>
        <begin position="59"/>
        <end position="78"/>
    </location>
</feature>
<proteinExistence type="predicted"/>
<evidence type="ECO:0000313" key="7">
    <source>
        <dbReference type="Proteomes" id="UP000053660"/>
    </source>
</evidence>
<evidence type="ECO:0000256" key="2">
    <source>
        <dbReference type="ARBA" id="ARBA00022692"/>
    </source>
</evidence>
<evidence type="ECO:0000256" key="1">
    <source>
        <dbReference type="ARBA" id="ARBA00004141"/>
    </source>
</evidence>
<name>A0A0B1SZW3_OESDE</name>
<keyword evidence="2 5" id="KW-0812">Transmembrane</keyword>
<dbReference type="OrthoDB" id="370281at2759"/>
<dbReference type="AlphaFoldDB" id="A0A0B1SZW3"/>
<dbReference type="GO" id="GO:0005765">
    <property type="term" value="C:lysosomal membrane"/>
    <property type="evidence" value="ECO:0007669"/>
    <property type="project" value="TreeGrafter"/>
</dbReference>
<evidence type="ECO:0000256" key="3">
    <source>
        <dbReference type="ARBA" id="ARBA00022989"/>
    </source>
</evidence>
<dbReference type="EMBL" id="KN552612">
    <property type="protein sequence ID" value="KHJ90828.1"/>
    <property type="molecule type" value="Genomic_DNA"/>
</dbReference>
<comment type="subcellular location">
    <subcellularLocation>
        <location evidence="1">Membrane</location>
        <topology evidence="1">Multi-pass membrane protein</topology>
    </subcellularLocation>
</comment>
<protein>
    <submittedName>
        <fullName evidence="6">Uncharacterized protein</fullName>
    </submittedName>
</protein>
<sequence length="85" mass="9248">MGIGLPMSMISLDTIYSKILGNIDQSLMQGAIVVAEDIILILGPLYAASMFTYSGQATLWVVNGFATIAGAILWVVFFRKLKSYK</sequence>
<keyword evidence="7" id="KW-1185">Reference proteome</keyword>
<dbReference type="InterPro" id="IPR036259">
    <property type="entry name" value="MFS_trans_sf"/>
</dbReference>
<dbReference type="SUPFAM" id="SSF103473">
    <property type="entry name" value="MFS general substrate transporter"/>
    <property type="match status" value="1"/>
</dbReference>
<dbReference type="Proteomes" id="UP000053660">
    <property type="component" value="Unassembled WGS sequence"/>
</dbReference>
<evidence type="ECO:0000256" key="4">
    <source>
        <dbReference type="ARBA" id="ARBA00023136"/>
    </source>
</evidence>
<evidence type="ECO:0000256" key="5">
    <source>
        <dbReference type="SAM" id="Phobius"/>
    </source>
</evidence>
<evidence type="ECO:0000313" key="6">
    <source>
        <dbReference type="EMBL" id="KHJ90828.1"/>
    </source>
</evidence>
<dbReference type="InterPro" id="IPR051068">
    <property type="entry name" value="MFS_Domain-Containing_Protein"/>
</dbReference>
<reference evidence="6 7" key="1">
    <citation type="submission" date="2014-03" db="EMBL/GenBank/DDBJ databases">
        <title>Draft genome of the hookworm Oesophagostomum dentatum.</title>
        <authorList>
            <person name="Mitreva M."/>
        </authorList>
    </citation>
    <scope>NUCLEOTIDE SEQUENCE [LARGE SCALE GENOMIC DNA]</scope>
    <source>
        <strain evidence="6 7">OD-Hann</strain>
    </source>
</reference>
<keyword evidence="4 5" id="KW-0472">Membrane</keyword>
<dbReference type="PANTHER" id="PTHR23510">
    <property type="entry name" value="INNER MEMBRANE TRANSPORT PROTEIN YAJR"/>
    <property type="match status" value="1"/>
</dbReference>